<feature type="compositionally biased region" description="Pro residues" evidence="8">
    <location>
        <begin position="2183"/>
        <end position="2192"/>
    </location>
</feature>
<organism evidence="10 11">
    <name type="scientific">Pristionchus entomophagus</name>
    <dbReference type="NCBI Taxonomy" id="358040"/>
    <lineage>
        <taxon>Eukaryota</taxon>
        <taxon>Metazoa</taxon>
        <taxon>Ecdysozoa</taxon>
        <taxon>Nematoda</taxon>
        <taxon>Chromadorea</taxon>
        <taxon>Rhabditida</taxon>
        <taxon>Rhabditina</taxon>
        <taxon>Diplogasteromorpha</taxon>
        <taxon>Diplogasteroidea</taxon>
        <taxon>Neodiplogasteridae</taxon>
        <taxon>Pristionchus</taxon>
    </lineage>
</organism>
<evidence type="ECO:0000256" key="2">
    <source>
        <dbReference type="ARBA" id="ARBA00010289"/>
    </source>
</evidence>
<feature type="compositionally biased region" description="Polar residues" evidence="8">
    <location>
        <begin position="474"/>
        <end position="483"/>
    </location>
</feature>
<comment type="similarity">
    <text evidence="2">Belongs to the Mediator complex subunit 12 family.</text>
</comment>
<evidence type="ECO:0000256" key="8">
    <source>
        <dbReference type="SAM" id="MobiDB-lite"/>
    </source>
</evidence>
<feature type="compositionally biased region" description="Basic and acidic residues" evidence="8">
    <location>
        <begin position="2004"/>
        <end position="2028"/>
    </location>
</feature>
<evidence type="ECO:0000313" key="10">
    <source>
        <dbReference type="EMBL" id="GMT06930.1"/>
    </source>
</evidence>
<dbReference type="Proteomes" id="UP001432027">
    <property type="component" value="Unassembled WGS sequence"/>
</dbReference>
<feature type="region of interest" description="Disordered" evidence="8">
    <location>
        <begin position="60"/>
        <end position="79"/>
    </location>
</feature>
<keyword evidence="7" id="KW-0539">Nucleus</keyword>
<evidence type="ECO:0000256" key="6">
    <source>
        <dbReference type="ARBA" id="ARBA00023163"/>
    </source>
</evidence>
<dbReference type="GO" id="GO:0003712">
    <property type="term" value="F:transcription coregulator activity"/>
    <property type="evidence" value="ECO:0007669"/>
    <property type="project" value="InterPro"/>
</dbReference>
<dbReference type="Pfam" id="PF12145">
    <property type="entry name" value="Med12-LCEWAV"/>
    <property type="match status" value="1"/>
</dbReference>
<keyword evidence="5" id="KW-0010">Activator</keyword>
<evidence type="ECO:0000313" key="11">
    <source>
        <dbReference type="Proteomes" id="UP001432027"/>
    </source>
</evidence>
<evidence type="ECO:0000256" key="1">
    <source>
        <dbReference type="ARBA" id="ARBA00004123"/>
    </source>
</evidence>
<dbReference type="InterPro" id="IPR019035">
    <property type="entry name" value="Mediator_Med12"/>
</dbReference>
<feature type="non-terminal residue" evidence="10">
    <location>
        <position position="2341"/>
    </location>
</feature>
<keyword evidence="3" id="KW-0678">Repressor</keyword>
<keyword evidence="6" id="KW-0804">Transcription</keyword>
<gene>
    <name evidence="10" type="ORF">PENTCL1PPCAC_29104</name>
</gene>
<comment type="subcellular location">
    <subcellularLocation>
        <location evidence="1">Nucleus</location>
    </subcellularLocation>
</comment>
<sequence length="2341" mass="267337">ESPSSSTESLVALGDAVPPLCEHCITHIPPGKECGGSARTCFEYSEASFSFRLLSSSTPRPRRRHLQLESASADSDADTLPDAAKVTGDEGLFAGKVVSVTSWMQNTPDRRAVKGTAKTRLTNGDVYPQELKQDEDNLGSDKLRKGFTTGPCNYEHDTVNGVLDRNDAHYRAAQFYMQVVQRKGEMNLIANAKESKKSKDSVNQLPVASPVKGKERWVEHAERVQWYQNLAKGKAYAALMQKPPVFKKKEHMFDYLYDFKITPTRAIWNLKLAANMAANHKKKNQFNGEIFGVEFAHAISRVIRGIFNKLYKLETLDECDETNEKWYYFTRLSISAFDEGAIDRQEFINELCDIFSEIFLRRIHKKIDTFYQMNMWMQYFSYFVPSATQNLVLARRIAVMMCQKLSMMKEEFEEEEAELLNNISEGRYVFTEDGEDDGSPRNEPGSMTGRTDDMEGTDPPPPPSLKDPLISVKTPDTSKNSPATAKVLSVKREDAPGSAGTPKGPGAPDEPLKTTEEIMATKIKEEPLDEDELPSKEKRNEGASKDPAMQTIVYDPEHPDKFTFDVMFACPPIRQPLNSLVSLLFTCIGEQPGAMVYNKFFVGLNRQPFMLTQLGGSPLDYLPCPLLDLPFEIGNENAQENILELMEIHEHDIILRSELVQNQWVLTFHTQRQHAKLIDGCLDVIGYLDSFDILKKGAVEKICDRIFLRMKYARYAHEVCARIRLCFTWAITVQRDGQWRGWLVAKVLARLMVEAPKRYEEPYGYFGGTHINLILIDFINNDLPKSGDENFYKEYKNFCSIFFEFLRFEVYTHESLYAMFAVFRKEYCRRMELVPDPIMLAHSPVNDEGEAKEGRKEGETSVGSQDCNRMDESVNSKMDVDDDDSIVEIKAELMDEDGQAVKIEPKEEIVEIEEAKKEKKIVSLISLPEEEVDGYRLLDEDIPPLEQLVIQLPLRDEDERLSNNRTQMLYGDQMTKHNYLTPARRVADEFIKIMRRKMFTKWCKKGDDVKFARRSTPQQLKELLQKMKMHTLFDRQQINNWVADGFVNTVDFFIKNESLQLPTFEAFDLICSLFEQNNNMHGFFKFSIILVPKLLIVERVIRSFSSVIMPGLVLSQYTYVICSYLVKHLHYFVHFEKAKHLVNLLYRVMEKSLKAQDYPRNGFGRAAAACIYHLREQLIRSEVVDSEEMLGGMEEFADVFEQRDTASSGQKNYNARFMQDNFQNTTLRIYMYHDFKKRLPSFRDPINQYSFVVNAFIAASKLNRDFDRLSELASFCSHWTAQYPEMASDWMGAIRALCTARSNHFGFHHLLDQVDVSDCSLHYSISTFAVLLASKYCYSIPKLISELINSVFSSVMKKESGRTARGGTIYKNDYENEPNVCIALLYLAQMSCGSDDPFILSEHYRGRAPVRKLLVDGSADLKILSMVHWCELDRVVFPMIANIGIMHDTLQTRVRDHDIKLEVPEADLPRREYKKEYLPVIVRQVLVSICEQDWVKDRMYKIADMDDMVAFNQDRLKQNCLGQQLLRLGTRRRCERDILAQLSVCNGNSKKALIDKLFSVLNIWNFRATLYDLRLMIKEISPEVSKASQQHGIIADSLMGEIAKCCRQMFEQAYKQDKIILKKDERFSFSSLSNYLLIPTLIDTCPTPSNMPSSMPCVSFKTKFLSEICNLLDVGPEPTTERLKQSAWLIRDRAFLNIIMTCMKGSCRDDQAAKDAFVSSTLKQIQDLTKIKENHLHHYKTAHGEERKGVFLRLELIAYVFDEVCRPNTAEGWALILFQLMLHGVITPFRNLRMYNMAFDMLNSIITWSLTDVNNSNLVSNMTEKTGQEPKYRFPYYMQIVKKLRKELHDTKTMMETKNLHAFLPLPKSTQQMLSFEPFGTQPSNALKTLRLSQQANIGLRRGRPCLQIKKNTERIRINAFEMLQAYNPENTLRKFPGMSFYMGGRVDMSMIHPYRIIQRLMGHVHPLKGWVTNPLQLEGEEITDLFLNEIMMDPVGEPPWITKKLERDRREKAEKEKKAVEKDKAGDEKDDEDEDGMNGAKDMQRAMLDREKSAPTPAALAGPDKTADFNVKQEIMLKVKEEDIVVLGTPQKMLGMPVPSASLTPSKESELAKVIAQPLQATALSAHLPPHAMAQMGGGVAPAPVKATKRRSTANKDGTEKKERKRPTKRNAAGLTLNVGNQPPPLMPTPPKGLLGGPPYPGQMPPQGGMMQQQPGPSSYMGSGDWPTPPQQSQQRPMQPTLQQEQFAPPQVQQQPGPSTGKGTTLSELMGHNQPSAQQQQQSQMQKQQLHMQQQAAAAAAATAQQQQHSMQQQQPPQGMTQQQQQHMMMQQQQQIQQQQ</sequence>
<feature type="region of interest" description="Disordered" evidence="8">
    <location>
        <begin position="844"/>
        <end position="878"/>
    </location>
</feature>
<evidence type="ECO:0000256" key="3">
    <source>
        <dbReference type="ARBA" id="ARBA00022491"/>
    </source>
</evidence>
<protein>
    <recommendedName>
        <fullName evidence="9">Mediator complex subunit Med12 domain-containing protein</fullName>
    </recommendedName>
</protein>
<feature type="region of interest" description="Disordered" evidence="8">
    <location>
        <begin position="423"/>
        <end position="546"/>
    </location>
</feature>
<keyword evidence="11" id="KW-1185">Reference proteome</keyword>
<dbReference type="GO" id="GO:0006357">
    <property type="term" value="P:regulation of transcription by RNA polymerase II"/>
    <property type="evidence" value="ECO:0007669"/>
    <property type="project" value="InterPro"/>
</dbReference>
<feature type="compositionally biased region" description="Basic and acidic residues" evidence="8">
    <location>
        <begin position="849"/>
        <end position="859"/>
    </location>
</feature>
<name>A0AAV5UM40_9BILA</name>
<feature type="compositionally biased region" description="Low complexity" evidence="8">
    <location>
        <begin position="2206"/>
        <end position="2218"/>
    </location>
</feature>
<feature type="compositionally biased region" description="Low complexity" evidence="8">
    <location>
        <begin position="2232"/>
        <end position="2259"/>
    </location>
</feature>
<evidence type="ECO:0000256" key="7">
    <source>
        <dbReference type="ARBA" id="ARBA00023242"/>
    </source>
</evidence>
<evidence type="ECO:0000259" key="9">
    <source>
        <dbReference type="SMART" id="SM01281"/>
    </source>
</evidence>
<dbReference type="SMART" id="SM01281">
    <property type="entry name" value="Med12"/>
    <property type="match status" value="1"/>
</dbReference>
<accession>A0AAV5UM40</accession>
<dbReference type="GO" id="GO:0016592">
    <property type="term" value="C:mediator complex"/>
    <property type="evidence" value="ECO:0007669"/>
    <property type="project" value="InterPro"/>
</dbReference>
<feature type="compositionally biased region" description="Low complexity" evidence="8">
    <location>
        <begin position="2275"/>
        <end position="2341"/>
    </location>
</feature>
<proteinExistence type="inferred from homology"/>
<evidence type="ECO:0000256" key="4">
    <source>
        <dbReference type="ARBA" id="ARBA00023015"/>
    </source>
</evidence>
<keyword evidence="4" id="KW-0805">Transcription regulation</keyword>
<evidence type="ECO:0000256" key="5">
    <source>
        <dbReference type="ARBA" id="ARBA00023159"/>
    </source>
</evidence>
<dbReference type="EMBL" id="BTSX01000006">
    <property type="protein sequence ID" value="GMT06930.1"/>
    <property type="molecule type" value="Genomic_DNA"/>
</dbReference>
<feature type="non-terminal residue" evidence="10">
    <location>
        <position position="1"/>
    </location>
</feature>
<feature type="compositionally biased region" description="Basic and acidic residues" evidence="8">
    <location>
        <begin position="533"/>
        <end position="544"/>
    </location>
</feature>
<feature type="region of interest" description="Disordered" evidence="8">
    <location>
        <begin position="1999"/>
        <end position="2040"/>
    </location>
</feature>
<dbReference type="InterPro" id="IPR021990">
    <property type="entry name" value="Mediator_Med12_LCEWAV"/>
</dbReference>
<comment type="caution">
    <text evidence="10">The sequence shown here is derived from an EMBL/GenBank/DDBJ whole genome shotgun (WGS) entry which is preliminary data.</text>
</comment>
<reference evidence="10" key="1">
    <citation type="submission" date="2023-10" db="EMBL/GenBank/DDBJ databases">
        <title>Genome assembly of Pristionchus species.</title>
        <authorList>
            <person name="Yoshida K."/>
            <person name="Sommer R.J."/>
        </authorList>
    </citation>
    <scope>NUCLEOTIDE SEQUENCE</scope>
    <source>
        <strain evidence="10">RS0144</strain>
    </source>
</reference>
<feature type="domain" description="Mediator complex subunit Med12" evidence="9">
    <location>
        <begin position="215"/>
        <end position="271"/>
    </location>
</feature>
<feature type="region of interest" description="Disordered" evidence="8">
    <location>
        <begin position="2133"/>
        <end position="2341"/>
    </location>
</feature>